<dbReference type="Proteomes" id="UP000026961">
    <property type="component" value="Chromosome 2"/>
</dbReference>
<feature type="transmembrane region" description="Helical" evidence="9">
    <location>
        <begin position="52"/>
        <end position="70"/>
    </location>
</feature>
<evidence type="ECO:0000313" key="10">
    <source>
        <dbReference type="EnsemblPlants" id="OGLUM02G12820.1"/>
    </source>
</evidence>
<evidence type="ECO:0000313" key="11">
    <source>
        <dbReference type="Proteomes" id="UP000026961"/>
    </source>
</evidence>
<evidence type="ECO:0000256" key="8">
    <source>
        <dbReference type="ARBA" id="ARBA00023136"/>
    </source>
</evidence>
<evidence type="ECO:0000256" key="9">
    <source>
        <dbReference type="SAM" id="Phobius"/>
    </source>
</evidence>
<evidence type="ECO:0000256" key="1">
    <source>
        <dbReference type="ARBA" id="ARBA00004141"/>
    </source>
</evidence>
<dbReference type="HOGENOM" id="CLU_2324170_0_0_1"/>
<dbReference type="PANTHER" id="PTHR31081">
    <property type="entry name" value="UREIDE PERMEASE 1-RELATED-RELATED"/>
    <property type="match status" value="1"/>
</dbReference>
<keyword evidence="5" id="KW-0547">Nucleotide-binding</keyword>
<proteinExistence type="inferred from homology"/>
<keyword evidence="3" id="KW-0813">Transport</keyword>
<dbReference type="GO" id="GO:0015505">
    <property type="term" value="F:uracil:monoatomic cation symporter activity"/>
    <property type="evidence" value="ECO:0007669"/>
    <property type="project" value="TreeGrafter"/>
</dbReference>
<dbReference type="GO" id="GO:0005524">
    <property type="term" value="F:ATP binding"/>
    <property type="evidence" value="ECO:0007669"/>
    <property type="project" value="UniProtKB-KW"/>
</dbReference>
<evidence type="ECO:0000256" key="7">
    <source>
        <dbReference type="ARBA" id="ARBA00022989"/>
    </source>
</evidence>
<keyword evidence="7 9" id="KW-1133">Transmembrane helix</keyword>
<evidence type="ECO:0000256" key="3">
    <source>
        <dbReference type="ARBA" id="ARBA00022448"/>
    </source>
</evidence>
<dbReference type="InterPro" id="IPR030189">
    <property type="entry name" value="UPS_plant"/>
</dbReference>
<comment type="subcellular location">
    <subcellularLocation>
        <location evidence="1">Membrane</location>
        <topology evidence="1">Multi-pass membrane protein</topology>
    </subcellularLocation>
</comment>
<name>A0A0D9YQQ9_9ORYZ</name>
<reference evidence="10" key="2">
    <citation type="submission" date="2018-05" db="EMBL/GenBank/DDBJ databases">
        <title>OgluRS3 (Oryza glumaepatula Reference Sequence Version 3).</title>
        <authorList>
            <person name="Zhang J."/>
            <person name="Kudrna D."/>
            <person name="Lee S."/>
            <person name="Talag J."/>
            <person name="Welchert J."/>
            <person name="Wing R.A."/>
        </authorList>
    </citation>
    <scope>NUCLEOTIDE SEQUENCE [LARGE SCALE GENOMIC DNA]</scope>
</reference>
<evidence type="ECO:0000256" key="6">
    <source>
        <dbReference type="ARBA" id="ARBA00022840"/>
    </source>
</evidence>
<accession>A0A0D9YQQ9</accession>
<keyword evidence="8 9" id="KW-0472">Membrane</keyword>
<dbReference type="AlphaFoldDB" id="A0A0D9YQQ9"/>
<feature type="transmembrane region" description="Helical" evidence="9">
    <location>
        <begin position="16"/>
        <end position="45"/>
    </location>
</feature>
<dbReference type="STRING" id="40148.A0A0D9YQQ9"/>
<sequence>MAGDIALSIRNLISQYVWAFVGLFVTNIICSSLAVIVGTTMNYFLDGQINRAEILFPGVACFLIAIGFAFHSSNAKDEEMKLSMSGFRNASEHYQSEFL</sequence>
<keyword evidence="6" id="KW-0067">ATP-binding</keyword>
<evidence type="ECO:0000256" key="4">
    <source>
        <dbReference type="ARBA" id="ARBA00022692"/>
    </source>
</evidence>
<keyword evidence="11" id="KW-1185">Reference proteome</keyword>
<evidence type="ECO:0000256" key="5">
    <source>
        <dbReference type="ARBA" id="ARBA00022741"/>
    </source>
</evidence>
<dbReference type="Gramene" id="OGLUM02G12820.1">
    <property type="protein sequence ID" value="OGLUM02G12820.1"/>
    <property type="gene ID" value="OGLUM02G12820"/>
</dbReference>
<dbReference type="InterPro" id="IPR009834">
    <property type="entry name" value="Ureide_permease"/>
</dbReference>
<dbReference type="Pfam" id="PF07168">
    <property type="entry name" value="Ureide_permease"/>
    <property type="match status" value="1"/>
</dbReference>
<organism evidence="10">
    <name type="scientific">Oryza glumipatula</name>
    <dbReference type="NCBI Taxonomy" id="40148"/>
    <lineage>
        <taxon>Eukaryota</taxon>
        <taxon>Viridiplantae</taxon>
        <taxon>Streptophyta</taxon>
        <taxon>Embryophyta</taxon>
        <taxon>Tracheophyta</taxon>
        <taxon>Spermatophyta</taxon>
        <taxon>Magnoliopsida</taxon>
        <taxon>Liliopsida</taxon>
        <taxon>Poales</taxon>
        <taxon>Poaceae</taxon>
        <taxon>BOP clade</taxon>
        <taxon>Oryzoideae</taxon>
        <taxon>Oryzeae</taxon>
        <taxon>Oryzinae</taxon>
        <taxon>Oryza</taxon>
    </lineage>
</organism>
<dbReference type="PANTHER" id="PTHR31081:SF8">
    <property type="entry name" value="OS12G0503300 PROTEIN"/>
    <property type="match status" value="1"/>
</dbReference>
<protein>
    <submittedName>
        <fullName evidence="10">Uncharacterized protein</fullName>
    </submittedName>
</protein>
<evidence type="ECO:0000256" key="2">
    <source>
        <dbReference type="ARBA" id="ARBA00005931"/>
    </source>
</evidence>
<keyword evidence="4 9" id="KW-0812">Transmembrane</keyword>
<dbReference type="GO" id="GO:0016020">
    <property type="term" value="C:membrane"/>
    <property type="evidence" value="ECO:0007669"/>
    <property type="project" value="UniProtKB-SubCell"/>
</dbReference>
<reference evidence="10" key="1">
    <citation type="submission" date="2015-04" db="UniProtKB">
        <authorList>
            <consortium name="EnsemblPlants"/>
        </authorList>
    </citation>
    <scope>IDENTIFICATION</scope>
</reference>
<comment type="similarity">
    <text evidence="2">Belongs to the plant ureide permease (TC 2.A.7.19) family.</text>
</comment>
<dbReference type="GO" id="GO:0005274">
    <property type="term" value="F:allantoin:proton symporter activity"/>
    <property type="evidence" value="ECO:0007669"/>
    <property type="project" value="TreeGrafter"/>
</dbReference>
<dbReference type="EnsemblPlants" id="OGLUM02G12820.1">
    <property type="protein sequence ID" value="OGLUM02G12820.1"/>
    <property type="gene ID" value="OGLUM02G12820"/>
</dbReference>